<dbReference type="SUPFAM" id="SSF56235">
    <property type="entry name" value="N-terminal nucleophile aminohydrolases (Ntn hydrolases)"/>
    <property type="match status" value="1"/>
</dbReference>
<comment type="cofactor">
    <cofactor evidence="5">
        <name>Ca(2+)</name>
        <dbReference type="ChEBI" id="CHEBI:29108"/>
    </cofactor>
    <text evidence="5">Binds 1 Ca(2+) ion per dimer.</text>
</comment>
<dbReference type="PANTHER" id="PTHR34218">
    <property type="entry name" value="PEPTIDASE S45 PENICILLIN AMIDASE"/>
    <property type="match status" value="1"/>
</dbReference>
<evidence type="ECO:0000256" key="1">
    <source>
        <dbReference type="ARBA" id="ARBA00006586"/>
    </source>
</evidence>
<keyword evidence="7" id="KW-0472">Membrane</keyword>
<dbReference type="Proteomes" id="UP000295722">
    <property type="component" value="Unassembled WGS sequence"/>
</dbReference>
<keyword evidence="7" id="KW-0812">Transmembrane</keyword>
<dbReference type="CDD" id="cd03747">
    <property type="entry name" value="Ntn_PGA_like"/>
    <property type="match status" value="1"/>
</dbReference>
<feature type="transmembrane region" description="Helical" evidence="7">
    <location>
        <begin position="15"/>
        <end position="38"/>
    </location>
</feature>
<organism evidence="8 9">
    <name type="scientific">Paraburkholderia silviterrae</name>
    <dbReference type="NCBI Taxonomy" id="2528715"/>
    <lineage>
        <taxon>Bacteria</taxon>
        <taxon>Pseudomonadati</taxon>
        <taxon>Pseudomonadota</taxon>
        <taxon>Betaproteobacteria</taxon>
        <taxon>Burkholderiales</taxon>
        <taxon>Burkholderiaceae</taxon>
        <taxon>Paraburkholderia</taxon>
    </lineage>
</organism>
<evidence type="ECO:0000313" key="9">
    <source>
        <dbReference type="Proteomes" id="UP000295722"/>
    </source>
</evidence>
<feature type="region of interest" description="Disordered" evidence="6">
    <location>
        <begin position="206"/>
        <end position="236"/>
    </location>
</feature>
<dbReference type="PANTHER" id="PTHR34218:SF4">
    <property type="entry name" value="ACYL-HOMOSERINE LACTONE ACYLASE QUIP"/>
    <property type="match status" value="1"/>
</dbReference>
<dbReference type="Gene3D" id="1.10.439.10">
    <property type="entry name" value="Penicillin Amidohydrolase, domain 1"/>
    <property type="match status" value="1"/>
</dbReference>
<name>A0A4R5M0Q7_9BURK</name>
<dbReference type="GO" id="GO:0016811">
    <property type="term" value="F:hydrolase activity, acting on carbon-nitrogen (but not peptide) bonds, in linear amides"/>
    <property type="evidence" value="ECO:0007669"/>
    <property type="project" value="InterPro"/>
</dbReference>
<dbReference type="AlphaFoldDB" id="A0A4R5M0Q7"/>
<evidence type="ECO:0000256" key="3">
    <source>
        <dbReference type="ARBA" id="ARBA00023145"/>
    </source>
</evidence>
<dbReference type="GO" id="GO:0046872">
    <property type="term" value="F:metal ion binding"/>
    <property type="evidence" value="ECO:0007669"/>
    <property type="project" value="UniProtKB-KW"/>
</dbReference>
<protein>
    <submittedName>
        <fullName evidence="8">Penicillin acylase family protein</fullName>
    </submittedName>
</protein>
<feature type="active site" description="Nucleophile" evidence="4">
    <location>
        <position position="308"/>
    </location>
</feature>
<dbReference type="InterPro" id="IPR043146">
    <property type="entry name" value="Penicillin_amidase_N_B-knob"/>
</dbReference>
<feature type="binding site" evidence="5">
    <location>
        <position position="389"/>
    </location>
    <ligand>
        <name>Ca(2+)</name>
        <dbReference type="ChEBI" id="CHEBI:29108"/>
    </ligand>
</feature>
<dbReference type="Gene3D" id="2.30.120.10">
    <property type="match status" value="1"/>
</dbReference>
<evidence type="ECO:0000313" key="8">
    <source>
        <dbReference type="EMBL" id="TDG18506.1"/>
    </source>
</evidence>
<dbReference type="PIRSF" id="PIRSF001227">
    <property type="entry name" value="Pen_acylase"/>
    <property type="match status" value="1"/>
</dbReference>
<accession>A0A4R5M0Q7</accession>
<dbReference type="Gene3D" id="3.60.20.10">
    <property type="entry name" value="Glutamine Phosphoribosylpyrophosphate, subunit 1, domain 1"/>
    <property type="match status" value="1"/>
</dbReference>
<keyword evidence="7" id="KW-1133">Transmembrane helix</keyword>
<sequence length="873" mass="94712">MTRSSHFPPQRRRTWLLILPSIVVIVLAAAVLAGWLILRASLPQLDGTHTAPLSATVTIGRDALGVPTVQGRTRDDVAYAIGFVHAQDRFFQMDLLRRVAAGEMGGLIGPAALPLDRRDRPLRFREHAQAALAALPADQRQLIERYTAGVNDGLRSLRARPFEYWLLRTRPVPWRAEDTLLVVYAMYFDLQYDQVTRVLSRAALRDRVRPDRGPPDRGSPDRVQPDRVPPDRGPPDLLAFLLPATSHWDAPLDGPGASAPLPAALPAPPPWLRAMPSATRGEAVAEGLPGAVPGFVDAGSALNAMVGSNGFAVDGAHSAHGGALVANDMHLGLSLPNIWYRVSLVYPAPAPDGSTRRITGVSLPGEPLVVAGSNGHVAWAFTNSYGRFVDLIELQRDPADPLRYRVHGGLDHGGLDHEGRGDGGGWERAQLIHERLDVNGGASVDLPVVQTRWGPQIVVGPHAYAVHWVAQDREAVNMNLVRLEGATNVADALHAAQTFGLPTQNFTVADAQGHIGWTLAGPLPRFADADADADADASPAAPASLPFSSDTYIGWQGYWSADAYPVRVDPPAGRIWSANNRTLPLAEATRIGDAGTDLGARATQIRNDLLALPHASERDLLAVQTDDRAFWIEYWRRVALDALDAQALGGHPERVEFRRLVESWNGRADADAVGYRLVRAFYFSLYDAWFGALDEQMAAVAPGLGYRAANTRYEATMETLAGHHAWIPGGFADWRAFVLERIDYSIAQLPKGTKLADARWGERNRSAIAHPFARLLPPWLPWARGWLSAPRDPLPGDINMPRVQSPAFGASERFAVSPGREQDGIFEMPGGQSGNPLSPYFIAGHESWVRGDAAPFLPGTAVHMLTLTAADAH</sequence>
<dbReference type="InterPro" id="IPR002692">
    <property type="entry name" value="S45"/>
</dbReference>
<evidence type="ECO:0000256" key="6">
    <source>
        <dbReference type="SAM" id="MobiDB-lite"/>
    </source>
</evidence>
<feature type="compositionally biased region" description="Basic and acidic residues" evidence="6">
    <location>
        <begin position="206"/>
        <end position="234"/>
    </location>
</feature>
<dbReference type="Pfam" id="PF01804">
    <property type="entry name" value="Penicil_amidase"/>
    <property type="match status" value="1"/>
</dbReference>
<keyword evidence="9" id="KW-1185">Reference proteome</keyword>
<dbReference type="InterPro" id="IPR029055">
    <property type="entry name" value="Ntn_hydrolases_N"/>
</dbReference>
<keyword evidence="2" id="KW-0378">Hydrolase</keyword>
<dbReference type="OrthoDB" id="9760084at2"/>
<dbReference type="InterPro" id="IPR014395">
    <property type="entry name" value="Pen/GL7ACA/AHL_acylase"/>
</dbReference>
<keyword evidence="3" id="KW-0865">Zymogen</keyword>
<feature type="binding site" evidence="5">
    <location>
        <position position="390"/>
    </location>
    <ligand>
        <name>Ca(2+)</name>
        <dbReference type="ChEBI" id="CHEBI:29108"/>
    </ligand>
</feature>
<evidence type="ECO:0000256" key="2">
    <source>
        <dbReference type="ARBA" id="ARBA00022801"/>
    </source>
</evidence>
<evidence type="ECO:0000256" key="5">
    <source>
        <dbReference type="PIRSR" id="PIRSR001227-2"/>
    </source>
</evidence>
<comment type="similarity">
    <text evidence="1">Belongs to the peptidase S45 family.</text>
</comment>
<keyword evidence="5" id="KW-0479">Metal-binding</keyword>
<dbReference type="InterPro" id="IPR043147">
    <property type="entry name" value="Penicillin_amidase_A-knob"/>
</dbReference>
<proteinExistence type="inferred from homology"/>
<reference evidence="8 9" key="1">
    <citation type="submission" date="2019-03" db="EMBL/GenBank/DDBJ databases">
        <title>Paraburkholderia sp. 4M-K11, isolated from subtropical forest soil.</title>
        <authorList>
            <person name="Gao Z.-H."/>
            <person name="Qiu L.-H."/>
        </authorList>
    </citation>
    <scope>NUCLEOTIDE SEQUENCE [LARGE SCALE GENOMIC DNA]</scope>
    <source>
        <strain evidence="8 9">4M-K11</strain>
    </source>
</reference>
<dbReference type="GO" id="GO:0017000">
    <property type="term" value="P:antibiotic biosynthetic process"/>
    <property type="evidence" value="ECO:0007669"/>
    <property type="project" value="InterPro"/>
</dbReference>
<dbReference type="InterPro" id="IPR023343">
    <property type="entry name" value="Penicillin_amidase_dom1"/>
</dbReference>
<evidence type="ECO:0000256" key="4">
    <source>
        <dbReference type="PIRSR" id="PIRSR001227-1"/>
    </source>
</evidence>
<comment type="caution">
    <text evidence="8">The sequence shown here is derived from an EMBL/GenBank/DDBJ whole genome shotgun (WGS) entry which is preliminary data.</text>
</comment>
<dbReference type="EMBL" id="SMRP01000030">
    <property type="protein sequence ID" value="TDG18506.1"/>
    <property type="molecule type" value="Genomic_DNA"/>
</dbReference>
<keyword evidence="5" id="KW-0106">Calcium</keyword>
<gene>
    <name evidence="8" type="ORF">EYW47_34265</name>
</gene>
<dbReference type="Gene3D" id="1.10.1400.10">
    <property type="match status" value="1"/>
</dbReference>
<evidence type="ECO:0000256" key="7">
    <source>
        <dbReference type="SAM" id="Phobius"/>
    </source>
</evidence>
<dbReference type="RefSeq" id="WP_133199245.1">
    <property type="nucleotide sequence ID" value="NZ_JBHUCW010000028.1"/>
</dbReference>